<dbReference type="GO" id="GO:0009190">
    <property type="term" value="P:cyclic nucleotide biosynthetic process"/>
    <property type="evidence" value="ECO:0007669"/>
    <property type="project" value="InterPro"/>
</dbReference>
<dbReference type="SMART" id="SM00044">
    <property type="entry name" value="CYCc"/>
    <property type="match status" value="1"/>
</dbReference>
<dbReference type="Pfam" id="PF00211">
    <property type="entry name" value="Guanylate_cyc"/>
    <property type="match status" value="1"/>
</dbReference>
<dbReference type="InterPro" id="IPR011990">
    <property type="entry name" value="TPR-like_helical_dom_sf"/>
</dbReference>
<dbReference type="Proteomes" id="UP001152797">
    <property type="component" value="Unassembled WGS sequence"/>
</dbReference>
<dbReference type="GO" id="GO:0015631">
    <property type="term" value="F:tubulin binding"/>
    <property type="evidence" value="ECO:0007669"/>
    <property type="project" value="InterPro"/>
</dbReference>
<feature type="compositionally biased region" description="Polar residues" evidence="2">
    <location>
        <begin position="1013"/>
        <end position="1025"/>
    </location>
</feature>
<dbReference type="Gene3D" id="3.30.70.1230">
    <property type="entry name" value="Nucleotide cyclase"/>
    <property type="match status" value="2"/>
</dbReference>
<dbReference type="SUPFAM" id="SSF47473">
    <property type="entry name" value="EF-hand"/>
    <property type="match status" value="2"/>
</dbReference>
<dbReference type="PANTHER" id="PTHR43081">
    <property type="entry name" value="ADENYLATE CYCLASE, TERMINAL-DIFFERENTIATION SPECIFIC-RELATED"/>
    <property type="match status" value="1"/>
</dbReference>
<feature type="compositionally biased region" description="Polar residues" evidence="2">
    <location>
        <begin position="712"/>
        <end position="734"/>
    </location>
</feature>
<dbReference type="Pfam" id="PF05517">
    <property type="entry name" value="p25-alpha"/>
    <property type="match status" value="2"/>
</dbReference>
<dbReference type="InterPro" id="IPR029063">
    <property type="entry name" value="SAM-dependent_MTases_sf"/>
</dbReference>
<dbReference type="InterPro" id="IPR029787">
    <property type="entry name" value="Nucleotide_cyclase"/>
</dbReference>
<feature type="region of interest" description="Disordered" evidence="2">
    <location>
        <begin position="758"/>
        <end position="784"/>
    </location>
</feature>
<protein>
    <submittedName>
        <fullName evidence="5">Adenylate cyclase</fullName>
    </submittedName>
</protein>
<gene>
    <name evidence="4" type="ORF">C1SCF055_LOCUS37975</name>
</gene>
<dbReference type="InterPro" id="IPR002885">
    <property type="entry name" value="PPR_rpt"/>
</dbReference>
<dbReference type="PANTHER" id="PTHR43081:SF1">
    <property type="entry name" value="ADENYLATE CYCLASE, TERMINAL-DIFFERENTIATION SPECIFIC"/>
    <property type="match status" value="1"/>
</dbReference>
<feature type="region of interest" description="Disordered" evidence="2">
    <location>
        <begin position="1727"/>
        <end position="1760"/>
    </location>
</feature>
<dbReference type="CDD" id="cd07302">
    <property type="entry name" value="CHD"/>
    <property type="match status" value="1"/>
</dbReference>
<feature type="region of interest" description="Disordered" evidence="2">
    <location>
        <begin position="796"/>
        <end position="875"/>
    </location>
</feature>
<dbReference type="EMBL" id="CAMXCT010005668">
    <property type="protein sequence ID" value="CAI4012958.1"/>
    <property type="molecule type" value="Genomic_DNA"/>
</dbReference>
<dbReference type="EMBL" id="CAMXCT020005668">
    <property type="protein sequence ID" value="CAL1166333.1"/>
    <property type="molecule type" value="Genomic_DNA"/>
</dbReference>
<name>A0A9P1GH41_9DINO</name>
<dbReference type="SUPFAM" id="SSF55073">
    <property type="entry name" value="Nucleotide cyclase"/>
    <property type="match status" value="2"/>
</dbReference>
<dbReference type="Pfam" id="PF01535">
    <property type="entry name" value="PPR"/>
    <property type="match status" value="1"/>
</dbReference>
<dbReference type="GO" id="GO:0046785">
    <property type="term" value="P:microtubule polymerization"/>
    <property type="evidence" value="ECO:0007669"/>
    <property type="project" value="InterPro"/>
</dbReference>
<dbReference type="PROSITE" id="PS50125">
    <property type="entry name" value="GUANYLATE_CYCLASE_2"/>
    <property type="match status" value="1"/>
</dbReference>
<sequence length="1808" mass="195027">MSRIARIKALKALGEKRQWQAALRILEEMTEKQEMPSKHHFTAAINACERATAWSAALDLLQHFDPDAMALGAVLATCARAKRWQHALELLGSHSATVDSMGWAAAIRACAHASRWSRALELLSLARRPNVMAYTAAAVAAAHAGSWTLALQVLSQAQLGAGDAGEGQTDVALYNAVLGACVQSPGRSPQGWKAWVAALEILSTMEASAISGDEVSYTMCARACERMSLWEQTLAVLHFVQDKSIVTTGAGLLSSLIGALGRVGRWEDALAWFEAAVKTPQADKFNTRIHNAVANACVKAAKWEHALSIFQQAQDPNAASYTIALHASEHGKFWHGALQLLQDMKVAAVQPELADFRMVARSLGSGGQWQLALLLQSLAKGEVSDRGGSLWSAVVWACQVSGMPRPFPPPWVYLGSWKEFKVLMYVQEHAPRGDLDATLQAVEDFAQGVQWLKILGGSKARILQSCLRPGDAVLELGSYVGYSSLLLLRQLRRLGGGGSVTACDQDGAAVLIAQKLLEWAAPKQCEVTLLSGRAKDWAESQRFKQADLVVLDHQSSSYAPDFALMALQQRRALVRFFADNVLHPGAPQFVYLLHQAASTAAIHAVIHEVFEFSHKPVVEDWVAVGELHVQRWDSGILQQCAEIRCWSAEVEQICRYSQRSKAAPDWTSFQAELRKVLKPWVTVQCVPVKPLQHKEVVPRRLPGCPDRGGGRTTPSPTRQRNVSADKVATNSPVRSRSLPDESDEALICEPVTRSSVAECGTHSEPLSGMRSKSPSPSSAKSTTAAELLRRKTLLKKQAQSSPLLLPPRMGQVNSRSSSVETANSAESRAKTTPRSPACAVTSPSGTDDEHCPSMAGSNGSLETSRARRRSSGDISEVNEDIPRAWGTVERTFKAFCGIKPGMDGKTFAKLCKDANMVDKSLTKTDVDLIFAKVVQKGGRRIGLEHFDAALELIAEKKGMRLEDVWSHVRCCGGPVLTSTKAETVRFYDDKSTYTGTHAQGGPDPGRKGRGTGLTWSATTPSSAGVPNSPRDFETIMSLPGLPSALTSVGSIDDGRRGTGRVGSLSEKKIAQQLRGKDGTVEDTFRAYCANKPDLDGKSFVKLCKDCEIVDDVFTQIDADLIFAKVVSRGHRRITLHQFELALRMMAQKKGVEEDEIFRRVAESEGVLHAGTQADYVRFFDDKSTYTGTHLYGGPDNTQRSSFDQLWSSDLRPDNATDDRLPDMVVTKIAEISPTAGGGGRAERPAAPKAQPRARLAITAKSKPPQGKSDDFTMVFTDVQGSTSLWEANPRAMEMALRLHDATIRQVLAKHSGYEVTTEGDAFQIAFHDTCDAVAFCLDTQAELLRCEWPAATLQHPDAAASSDGAWRGLRVRMGLHSGRPASVTKHEVTGRTRYAGPSVAMAKAIEGVCHGGQIIMSASSFYLIDGLLTLLGTPQVVDLGEHILEGHGLTEDASRTGCAGRAKVQLIQLVPDALAHAYSCEDQEDPSSFTGGRLFPPIDSEQRVLPGFVESPAGPSITLCFVFTQGARELVATDPMLANQSLGLLRGYLRDVLRNAGDGSGYECQEDEGAFMLAFANMLDAAVFSILLQRKLPHLQWPEGLKMRGPNTARGLRVSIGALSGGYTSRRPHASTGRADYFGTIVNRTARIAAAAHPGQVLLGGDTPIDPAATSRLPGLQWQQPPALPGYPQMVPQPTLASQPAMPQPPVATAAAPSLLYPGITGWKVGQPGQPVQHPMVQPQGAPAPGRPAPGSLPNAPAGAPGWSLQRLGAFALKGIDSPIVLTELRLFDEGGNFESFPDPKTKGRVSA</sequence>
<evidence type="ECO:0000313" key="5">
    <source>
        <dbReference type="EMBL" id="CAL4800270.1"/>
    </source>
</evidence>
<comment type="caution">
    <text evidence="4">The sequence shown here is derived from an EMBL/GenBank/DDBJ whole genome shotgun (WGS) entry which is preliminary data.</text>
</comment>
<feature type="compositionally biased region" description="Low complexity" evidence="2">
    <location>
        <begin position="771"/>
        <end position="784"/>
    </location>
</feature>
<evidence type="ECO:0000256" key="1">
    <source>
        <dbReference type="ARBA" id="ARBA00010994"/>
    </source>
</evidence>
<feature type="region of interest" description="Disordered" evidence="2">
    <location>
        <begin position="992"/>
        <end position="1028"/>
    </location>
</feature>
<accession>A0A9P1GH41</accession>
<feature type="region of interest" description="Disordered" evidence="2">
    <location>
        <begin position="697"/>
        <end position="745"/>
    </location>
</feature>
<comment type="similarity">
    <text evidence="1">Belongs to the TPPP family.</text>
</comment>
<dbReference type="InterPro" id="IPR011992">
    <property type="entry name" value="EF-hand-dom_pair"/>
</dbReference>
<dbReference type="Gene3D" id="3.40.50.150">
    <property type="entry name" value="Vaccinia Virus protein VP39"/>
    <property type="match status" value="1"/>
</dbReference>
<feature type="domain" description="Guanylate cyclase" evidence="3">
    <location>
        <begin position="1272"/>
        <end position="1406"/>
    </location>
</feature>
<evidence type="ECO:0000256" key="2">
    <source>
        <dbReference type="SAM" id="MobiDB-lite"/>
    </source>
</evidence>
<evidence type="ECO:0000313" key="6">
    <source>
        <dbReference type="Proteomes" id="UP001152797"/>
    </source>
</evidence>
<evidence type="ECO:0000313" key="4">
    <source>
        <dbReference type="EMBL" id="CAI4012958.1"/>
    </source>
</evidence>
<dbReference type="EMBL" id="CAMXCT030005668">
    <property type="protein sequence ID" value="CAL4800270.1"/>
    <property type="molecule type" value="Genomic_DNA"/>
</dbReference>
<dbReference type="SUPFAM" id="SSF48452">
    <property type="entry name" value="TPR-like"/>
    <property type="match status" value="1"/>
</dbReference>
<proteinExistence type="inferred from homology"/>
<reference evidence="4" key="1">
    <citation type="submission" date="2022-10" db="EMBL/GenBank/DDBJ databases">
        <authorList>
            <person name="Chen Y."/>
            <person name="Dougan E. K."/>
            <person name="Chan C."/>
            <person name="Rhodes N."/>
            <person name="Thang M."/>
        </authorList>
    </citation>
    <scope>NUCLEOTIDE SEQUENCE</scope>
</reference>
<dbReference type="Gene3D" id="1.25.40.10">
    <property type="entry name" value="Tetratricopeptide repeat domain"/>
    <property type="match status" value="3"/>
</dbReference>
<keyword evidence="6" id="KW-1185">Reference proteome</keyword>
<dbReference type="Gene3D" id="1.10.238.10">
    <property type="entry name" value="EF-hand"/>
    <property type="match status" value="2"/>
</dbReference>
<reference evidence="5 6" key="2">
    <citation type="submission" date="2024-05" db="EMBL/GenBank/DDBJ databases">
        <authorList>
            <person name="Chen Y."/>
            <person name="Shah S."/>
            <person name="Dougan E. K."/>
            <person name="Thang M."/>
            <person name="Chan C."/>
        </authorList>
    </citation>
    <scope>NUCLEOTIDE SEQUENCE [LARGE SCALE GENOMIC DNA]</scope>
</reference>
<dbReference type="SUPFAM" id="SSF53335">
    <property type="entry name" value="S-adenosyl-L-methionine-dependent methyltransferases"/>
    <property type="match status" value="1"/>
</dbReference>
<dbReference type="OrthoDB" id="548799at2759"/>
<evidence type="ECO:0000259" key="3">
    <source>
        <dbReference type="PROSITE" id="PS50125"/>
    </source>
</evidence>
<organism evidence="4">
    <name type="scientific">Cladocopium goreaui</name>
    <dbReference type="NCBI Taxonomy" id="2562237"/>
    <lineage>
        <taxon>Eukaryota</taxon>
        <taxon>Sar</taxon>
        <taxon>Alveolata</taxon>
        <taxon>Dinophyceae</taxon>
        <taxon>Suessiales</taxon>
        <taxon>Symbiodiniaceae</taxon>
        <taxon>Cladocopium</taxon>
    </lineage>
</organism>
<dbReference type="InterPro" id="IPR008907">
    <property type="entry name" value="TPP/p25"/>
</dbReference>
<feature type="region of interest" description="Disordered" evidence="2">
    <location>
        <begin position="1233"/>
        <end position="1252"/>
    </location>
</feature>
<feature type="compositionally biased region" description="Polar residues" evidence="2">
    <location>
        <begin position="811"/>
        <end position="834"/>
    </location>
</feature>
<dbReference type="GO" id="GO:0035556">
    <property type="term" value="P:intracellular signal transduction"/>
    <property type="evidence" value="ECO:0007669"/>
    <property type="project" value="InterPro"/>
</dbReference>
<dbReference type="InterPro" id="IPR001054">
    <property type="entry name" value="A/G_cyclase"/>
</dbReference>
<dbReference type="InterPro" id="IPR050697">
    <property type="entry name" value="Adenylyl/Guanylyl_Cyclase_3/4"/>
</dbReference>